<reference evidence="3" key="1">
    <citation type="journal article" date="2017" name="Nat. Genet.">
        <title>Contrasting evolutionary genome dynamics between domesticated and wild yeasts.</title>
        <authorList>
            <person name="Yue J.X."/>
            <person name="Li J."/>
            <person name="Aigrain L."/>
            <person name="Hallin J."/>
            <person name="Persson K."/>
            <person name="Oliver K."/>
            <person name="Bergstrom A."/>
            <person name="Coupland P."/>
            <person name="Warringer J."/>
            <person name="Lagomarsino M.C."/>
            <person name="Fischer G."/>
            <person name="Durbin R."/>
            <person name="Liti G."/>
        </authorList>
    </citation>
    <scope>NUCLEOTIDE SEQUENCE</scope>
    <source>
        <strain evidence="3">CBS432</strain>
    </source>
</reference>
<dbReference type="AlphaFoldDB" id="A0A8B8UWC3"/>
<dbReference type="Pfam" id="PF13430">
    <property type="entry name" value="DUF4112"/>
    <property type="match status" value="1"/>
</dbReference>
<accession>A0A8B8UWC3</accession>
<protein>
    <recommendedName>
        <fullName evidence="4">YLR326W-like protein</fullName>
    </recommendedName>
</protein>
<dbReference type="GeneID" id="54632436"/>
<feature type="transmembrane region" description="Helical" evidence="2">
    <location>
        <begin position="128"/>
        <end position="151"/>
    </location>
</feature>
<keyword evidence="2" id="KW-0812">Transmembrane</keyword>
<evidence type="ECO:0000313" key="3">
    <source>
        <dbReference type="RefSeq" id="XP_033768067.1"/>
    </source>
</evidence>
<sequence>MSGFIKSTLLSLGQDYLGDQYQEFAEQHFQPTKDPFYETNKDGKKHRRRLPYYCTKDESKAWKKVQNKAWLHDKSVCGCCCWTNTVGWAPLLALLPVIGPLLMYWVHDKLIELADDRYKLPTEIKVKMHGNIVIDLLISLVPILGSVFAWLHACSTRNAAIVYNFVGKRALERKQEEIMHQTKENEKHYNVNTAGPVVSGNEKKTNINRNNGKVYNRPPAATPPAPAYTRNTNARTQRGYR</sequence>
<dbReference type="OrthoDB" id="2103474at2759"/>
<name>A0A8B8UWC3_SACPA</name>
<reference evidence="3" key="3">
    <citation type="submission" date="2025-07" db="EMBL/GenBank/DDBJ databases">
        <authorList>
            <consortium name="NCBI Genome Project"/>
        </authorList>
    </citation>
    <scope>NUCLEOTIDE SEQUENCE</scope>
    <source>
        <strain evidence="3">CBS432</strain>
    </source>
</reference>
<evidence type="ECO:0000256" key="2">
    <source>
        <dbReference type="SAM" id="Phobius"/>
    </source>
</evidence>
<reference evidence="3" key="2">
    <citation type="submission" date="2020-01" db="EMBL/GenBank/DDBJ databases">
        <title>Population-level Yeast Reference Genomes.</title>
        <authorList>
            <person name="Yue J.-X."/>
        </authorList>
    </citation>
    <scope>NUCLEOTIDE SEQUENCE</scope>
    <source>
        <strain evidence="3">CBS432</strain>
    </source>
</reference>
<dbReference type="VEuPathDB" id="FungiDB:SPAR_L03430"/>
<dbReference type="RefSeq" id="XP_033768067.1">
    <property type="nucleotide sequence ID" value="XM_033912176.1"/>
</dbReference>
<gene>
    <name evidence="3" type="ORF">SPAR_L03430</name>
</gene>
<organism evidence="3">
    <name type="scientific">Saccharomyces paradoxus</name>
    <name type="common">Yeast</name>
    <name type="synonym">Saccharomyces douglasii</name>
    <dbReference type="NCBI Taxonomy" id="27291"/>
    <lineage>
        <taxon>Eukaryota</taxon>
        <taxon>Fungi</taxon>
        <taxon>Dikarya</taxon>
        <taxon>Ascomycota</taxon>
        <taxon>Saccharomycotina</taxon>
        <taxon>Saccharomycetes</taxon>
        <taxon>Saccharomycetales</taxon>
        <taxon>Saccharomycetaceae</taxon>
        <taxon>Saccharomyces</taxon>
    </lineage>
</organism>
<reference evidence="3" key="4">
    <citation type="submission" date="2025-08" db="UniProtKB">
        <authorList>
            <consortium name="RefSeq"/>
        </authorList>
    </citation>
    <scope>IDENTIFICATION</scope>
    <source>
        <strain evidence="3">CBS432</strain>
    </source>
</reference>
<keyword evidence="2" id="KW-0472">Membrane</keyword>
<keyword evidence="2" id="KW-1133">Transmembrane helix</keyword>
<dbReference type="InterPro" id="IPR025187">
    <property type="entry name" value="DUF4112"/>
</dbReference>
<dbReference type="PANTHER" id="PTHR35519:SF1">
    <property type="entry name" value="YALI0C06193P"/>
    <property type="match status" value="1"/>
</dbReference>
<feature type="region of interest" description="Disordered" evidence="1">
    <location>
        <begin position="192"/>
        <end position="241"/>
    </location>
</feature>
<evidence type="ECO:0000256" key="1">
    <source>
        <dbReference type="SAM" id="MobiDB-lite"/>
    </source>
</evidence>
<dbReference type="KEGG" id="spao:SPAR_L03430"/>
<proteinExistence type="predicted"/>
<dbReference type="PANTHER" id="PTHR35519">
    <property type="entry name" value="MEMBRANE PROTEINS"/>
    <property type="match status" value="1"/>
</dbReference>
<evidence type="ECO:0008006" key="4">
    <source>
        <dbReference type="Google" id="ProtNLM"/>
    </source>
</evidence>
<feature type="transmembrane region" description="Helical" evidence="2">
    <location>
        <begin position="87"/>
        <end position="107"/>
    </location>
</feature>